<dbReference type="GO" id="GO:0019702">
    <property type="term" value="F:protein arginine N5-methyltransferase activity"/>
    <property type="evidence" value="ECO:0007669"/>
    <property type="project" value="TreeGrafter"/>
</dbReference>
<gene>
    <name evidence="11" type="ORF">EJ08DRAFT_651911</name>
</gene>
<dbReference type="PANTHER" id="PTHR32379:SF1">
    <property type="entry name" value="GUANIDINOACETATE N-METHYLTRANSFERASE"/>
    <property type="match status" value="1"/>
</dbReference>
<evidence type="ECO:0000256" key="3">
    <source>
        <dbReference type="ARBA" id="ARBA00022490"/>
    </source>
</evidence>
<dbReference type="GO" id="GO:0005737">
    <property type="term" value="C:cytoplasm"/>
    <property type="evidence" value="ECO:0007669"/>
    <property type="project" value="UniProtKB-SubCell"/>
</dbReference>
<evidence type="ECO:0000313" key="12">
    <source>
        <dbReference type="Proteomes" id="UP000800235"/>
    </source>
</evidence>
<dbReference type="Gene3D" id="1.25.40.20">
    <property type="entry name" value="Ankyrin repeat-containing domain"/>
    <property type="match status" value="1"/>
</dbReference>
<feature type="region of interest" description="Disordered" evidence="9">
    <location>
        <begin position="58"/>
        <end position="80"/>
    </location>
</feature>
<comment type="caution">
    <text evidence="11">The sequence shown here is derived from an EMBL/GenBank/DDBJ whole genome shotgun (WGS) entry which is preliminary data.</text>
</comment>
<evidence type="ECO:0000256" key="5">
    <source>
        <dbReference type="ARBA" id="ARBA00022679"/>
    </source>
</evidence>
<comment type="similarity">
    <text evidence="8">Belongs to the class I-like SAM-binding methyltransferase superfamily. RMT2 methyltransferase family.</text>
</comment>
<protein>
    <recommendedName>
        <fullName evidence="8">Arginine N-methyltransferase 2</fullName>
        <ecNumber evidence="8">2.1.1.-</ecNumber>
    </recommendedName>
</protein>
<keyword evidence="5 8" id="KW-0808">Transferase</keyword>
<dbReference type="AlphaFoldDB" id="A0A9P4NL78"/>
<name>A0A9P4NL78_9PEZI</name>
<dbReference type="CDD" id="cd02440">
    <property type="entry name" value="AdoMet_MTases"/>
    <property type="match status" value="1"/>
</dbReference>
<reference evidence="11" key="1">
    <citation type="journal article" date="2020" name="Stud. Mycol.">
        <title>101 Dothideomycetes genomes: a test case for predicting lifestyles and emergence of pathogens.</title>
        <authorList>
            <person name="Haridas S."/>
            <person name="Albert R."/>
            <person name="Binder M."/>
            <person name="Bloem J."/>
            <person name="Labutti K."/>
            <person name="Salamov A."/>
            <person name="Andreopoulos B."/>
            <person name="Baker S."/>
            <person name="Barry K."/>
            <person name="Bills G."/>
            <person name="Bluhm B."/>
            <person name="Cannon C."/>
            <person name="Castanera R."/>
            <person name="Culley D."/>
            <person name="Daum C."/>
            <person name="Ezra D."/>
            <person name="Gonzalez J."/>
            <person name="Henrissat B."/>
            <person name="Kuo A."/>
            <person name="Liang C."/>
            <person name="Lipzen A."/>
            <person name="Lutzoni F."/>
            <person name="Magnuson J."/>
            <person name="Mondo S."/>
            <person name="Nolan M."/>
            <person name="Ohm R."/>
            <person name="Pangilinan J."/>
            <person name="Park H.-J."/>
            <person name="Ramirez L."/>
            <person name="Alfaro M."/>
            <person name="Sun H."/>
            <person name="Tritt A."/>
            <person name="Yoshinaga Y."/>
            <person name="Zwiers L.-H."/>
            <person name="Turgeon B."/>
            <person name="Goodwin S."/>
            <person name="Spatafora J."/>
            <person name="Crous P."/>
            <person name="Grigoriev I."/>
        </authorList>
    </citation>
    <scope>NUCLEOTIDE SEQUENCE</scope>
    <source>
        <strain evidence="11">CBS 130266</strain>
    </source>
</reference>
<dbReference type="Gene3D" id="3.40.50.150">
    <property type="entry name" value="Vaccinia Virus protein VP39"/>
    <property type="match status" value="1"/>
</dbReference>
<accession>A0A9P4NL78</accession>
<comment type="function">
    <text evidence="1 8">S-adenosyl-L-methionine-dependent protein-arginine N-methyltransferase that methylates the delta-nitrogen atom of arginine residues to form N5-methylarginine (type IV) in target proteins. Monomethylates ribosomal protein L12.</text>
</comment>
<evidence type="ECO:0000256" key="8">
    <source>
        <dbReference type="PIRNR" id="PIRNR038148"/>
    </source>
</evidence>
<comment type="subcellular location">
    <subcellularLocation>
        <location evidence="8">Cytoplasm</location>
    </subcellularLocation>
    <subcellularLocation>
        <location evidence="8">Nucleus</location>
    </subcellularLocation>
</comment>
<evidence type="ECO:0000313" key="11">
    <source>
        <dbReference type="EMBL" id="KAF2426230.1"/>
    </source>
</evidence>
<feature type="compositionally biased region" description="Acidic residues" evidence="9">
    <location>
        <begin position="145"/>
        <end position="163"/>
    </location>
</feature>
<feature type="domain" description="RMT2" evidence="10">
    <location>
        <begin position="183"/>
        <end position="408"/>
    </location>
</feature>
<organism evidence="11 12">
    <name type="scientific">Tothia fuscella</name>
    <dbReference type="NCBI Taxonomy" id="1048955"/>
    <lineage>
        <taxon>Eukaryota</taxon>
        <taxon>Fungi</taxon>
        <taxon>Dikarya</taxon>
        <taxon>Ascomycota</taxon>
        <taxon>Pezizomycotina</taxon>
        <taxon>Dothideomycetes</taxon>
        <taxon>Pleosporomycetidae</taxon>
        <taxon>Venturiales</taxon>
        <taxon>Cylindrosympodiaceae</taxon>
        <taxon>Tothia</taxon>
    </lineage>
</organism>
<evidence type="ECO:0000256" key="4">
    <source>
        <dbReference type="ARBA" id="ARBA00022603"/>
    </source>
</evidence>
<dbReference type="InterPro" id="IPR026480">
    <property type="entry name" value="RMT2_dom"/>
</dbReference>
<feature type="compositionally biased region" description="Polar residues" evidence="9">
    <location>
        <begin position="180"/>
        <end position="191"/>
    </location>
</feature>
<keyword evidence="3 8" id="KW-0963">Cytoplasm</keyword>
<evidence type="ECO:0000256" key="7">
    <source>
        <dbReference type="ARBA" id="ARBA00023242"/>
    </source>
</evidence>
<evidence type="ECO:0000256" key="1">
    <source>
        <dbReference type="ARBA" id="ARBA00002207"/>
    </source>
</evidence>
<dbReference type="InterPro" id="IPR051038">
    <property type="entry name" value="RMT2/GAMT_Mtase"/>
</dbReference>
<feature type="region of interest" description="Disordered" evidence="9">
    <location>
        <begin position="140"/>
        <end position="194"/>
    </location>
</feature>
<dbReference type="Proteomes" id="UP000800235">
    <property type="component" value="Unassembled WGS sequence"/>
</dbReference>
<dbReference type="PANTHER" id="PTHR32379">
    <property type="entry name" value="GUANIDINOACETATE N-METHYLTRANSFERASE"/>
    <property type="match status" value="1"/>
</dbReference>
<dbReference type="EC" id="2.1.1.-" evidence="8"/>
<dbReference type="FunFam" id="3.40.50.150:FF:000135">
    <property type="entry name" value="Arginine N-methyltransferase 2"/>
    <property type="match status" value="1"/>
</dbReference>
<dbReference type="OrthoDB" id="19014at2759"/>
<keyword evidence="4 8" id="KW-0489">Methyltransferase</keyword>
<dbReference type="InterPro" id="IPR029063">
    <property type="entry name" value="SAM-dependent_MTases_sf"/>
</dbReference>
<evidence type="ECO:0000256" key="6">
    <source>
        <dbReference type="ARBA" id="ARBA00022691"/>
    </source>
</evidence>
<dbReference type="SUPFAM" id="SSF48403">
    <property type="entry name" value="Ankyrin repeat"/>
    <property type="match status" value="1"/>
</dbReference>
<keyword evidence="7 8" id="KW-0539">Nucleus</keyword>
<proteinExistence type="inferred from homology"/>
<dbReference type="GO" id="GO:0005634">
    <property type="term" value="C:nucleus"/>
    <property type="evidence" value="ECO:0007669"/>
    <property type="project" value="UniProtKB-SubCell"/>
</dbReference>
<dbReference type="PIRSF" id="PIRSF038148">
    <property type="entry name" value="Arginine_N-mtfrase-2"/>
    <property type="match status" value="1"/>
</dbReference>
<dbReference type="EMBL" id="MU007066">
    <property type="protein sequence ID" value="KAF2426230.1"/>
    <property type="molecule type" value="Genomic_DNA"/>
</dbReference>
<dbReference type="GO" id="GO:0032259">
    <property type="term" value="P:methylation"/>
    <property type="evidence" value="ECO:0007669"/>
    <property type="project" value="UniProtKB-KW"/>
</dbReference>
<keyword evidence="6" id="KW-0949">S-adenosyl-L-methionine</keyword>
<dbReference type="SUPFAM" id="SSF53335">
    <property type="entry name" value="S-adenosyl-L-methionine-dependent methyltransferases"/>
    <property type="match status" value="1"/>
</dbReference>
<sequence length="408" mass="45689">MAADPLSIDVDLTTQSLLLASANHDIPALKDLLKTTSATVQDPETRFTPLHAAIAACEPDDEPQTNGNGSNAAEEERKKTLEAAAETVRLLLQSGAIWNDLDSNNETPGCTAKRLGLEEIYQLVVDAGVRAELLLSRLDQYQPLGDDDDEDDEDNEDDEEGQQEPEMNGTEEIPEHVTEPITTTEGATSNEDYLKDTVEFTDTTLLDSSKQGVMMNWETPIMKRHSELLLPSPNLRVLNIGHGMGIIDTFLSENSPSNHHIIEAHPAVLKNMRENGWYDKPNVVIHEGRWQDVLPKITSGAVVVFDAIYFDTFAEEYKALKEFFEEWVVQLLDSDGVFSFFNGMGADRQVCYDVYTKVVEMDLFEAGFDTEFEDIKIPNLQESAEWEGICRPYWALDTYKLPTCKFVG</sequence>
<keyword evidence="12" id="KW-1185">Reference proteome</keyword>
<evidence type="ECO:0000259" key="10">
    <source>
        <dbReference type="PROSITE" id="PS51559"/>
    </source>
</evidence>
<dbReference type="InterPro" id="IPR017408">
    <property type="entry name" value="Arginine_N-MeTrfase_2"/>
</dbReference>
<dbReference type="PROSITE" id="PS51559">
    <property type="entry name" value="SAM_RMT2"/>
    <property type="match status" value="1"/>
</dbReference>
<evidence type="ECO:0000256" key="2">
    <source>
        <dbReference type="ARBA" id="ARBA00011245"/>
    </source>
</evidence>
<dbReference type="InterPro" id="IPR036770">
    <property type="entry name" value="Ankyrin_rpt-contain_sf"/>
</dbReference>
<comment type="subunit">
    <text evidence="2 8">Monomer.</text>
</comment>
<evidence type="ECO:0000256" key="9">
    <source>
        <dbReference type="SAM" id="MobiDB-lite"/>
    </source>
</evidence>